<evidence type="ECO:0000313" key="1">
    <source>
        <dbReference type="EMBL" id="MBK1706592.1"/>
    </source>
</evidence>
<accession>A0AAJ0U7E8</accession>
<gene>
    <name evidence="1" type="ORF">CKO40_19085</name>
</gene>
<evidence type="ECO:0000313" key="2">
    <source>
        <dbReference type="Proteomes" id="UP001296776"/>
    </source>
</evidence>
<dbReference type="InterPro" id="IPR052707">
    <property type="entry name" value="OsmC_Ohr_Peroxiredoxin"/>
</dbReference>
<reference evidence="1" key="1">
    <citation type="submission" date="2017-08" db="EMBL/GenBank/DDBJ databases">
        <authorList>
            <person name="Imhoff J.F."/>
            <person name="Rahn T."/>
            <person name="Kuenzel S."/>
            <person name="Neulinger S.C."/>
        </authorList>
    </citation>
    <scope>NUCLEOTIDE SEQUENCE</scope>
    <source>
        <strain evidence="1">DSM 11080</strain>
    </source>
</reference>
<protein>
    <submittedName>
        <fullName evidence="1">Osmotically inducible protein OsmC</fullName>
    </submittedName>
</protein>
<dbReference type="InterPro" id="IPR015946">
    <property type="entry name" value="KH_dom-like_a/b"/>
</dbReference>
<dbReference type="RefSeq" id="WP_200348045.1">
    <property type="nucleotide sequence ID" value="NZ_NRSJ01000045.1"/>
</dbReference>
<dbReference type="Pfam" id="PF02566">
    <property type="entry name" value="OsmC"/>
    <property type="match status" value="1"/>
</dbReference>
<dbReference type="Gene3D" id="3.30.300.20">
    <property type="match status" value="1"/>
</dbReference>
<dbReference type="EMBL" id="NRSJ01000045">
    <property type="protein sequence ID" value="MBK1706592.1"/>
    <property type="molecule type" value="Genomic_DNA"/>
</dbReference>
<dbReference type="SUPFAM" id="SSF82784">
    <property type="entry name" value="OsmC-like"/>
    <property type="match status" value="1"/>
</dbReference>
<comment type="caution">
    <text evidence="1">The sequence shown here is derived from an EMBL/GenBank/DDBJ whole genome shotgun (WGS) entry which is preliminary data.</text>
</comment>
<proteinExistence type="predicted"/>
<dbReference type="InterPro" id="IPR036102">
    <property type="entry name" value="OsmC/Ohrsf"/>
</dbReference>
<dbReference type="InterPro" id="IPR003718">
    <property type="entry name" value="OsmC/Ohr_fam"/>
</dbReference>
<dbReference type="Proteomes" id="UP001296776">
    <property type="component" value="Unassembled WGS sequence"/>
</dbReference>
<name>A0AAJ0U7E8_9GAMM</name>
<reference evidence="1" key="2">
    <citation type="journal article" date="2020" name="Microorganisms">
        <title>Osmotic Adaptation and Compatible Solute Biosynthesis of Phototrophic Bacteria as Revealed from Genome Analyses.</title>
        <authorList>
            <person name="Imhoff J.F."/>
            <person name="Rahn T."/>
            <person name="Kunzel S."/>
            <person name="Keller A."/>
            <person name="Neulinger S.C."/>
        </authorList>
    </citation>
    <scope>NUCLEOTIDE SEQUENCE</scope>
    <source>
        <strain evidence="1">DSM 11080</strain>
    </source>
</reference>
<dbReference type="AlphaFoldDB" id="A0AAJ0U7E8"/>
<keyword evidence="2" id="KW-1185">Reference proteome</keyword>
<dbReference type="PANTHER" id="PTHR42830">
    <property type="entry name" value="OSMOTICALLY INDUCIBLE FAMILY PROTEIN"/>
    <property type="match status" value="1"/>
</dbReference>
<sequence>MSAIPLQYKTAYRWTGEGEAGETTIEGAPLLAVGSPHSTERYSPEHLLVVAAETCLANYVLVIAQMSQLELKGYRSSAEGELVQEGEVEYRFERVMIRPEVRVEAGKEEQARRILEKAHQLCLVARSLSCPVEMEPTVLAG</sequence>
<dbReference type="PANTHER" id="PTHR42830:SF2">
    <property type="entry name" value="OSMC_OHR FAMILY PROTEIN"/>
    <property type="match status" value="1"/>
</dbReference>
<organism evidence="1 2">
    <name type="scientific">Halochromatium glycolicum</name>
    <dbReference type="NCBI Taxonomy" id="85075"/>
    <lineage>
        <taxon>Bacteria</taxon>
        <taxon>Pseudomonadati</taxon>
        <taxon>Pseudomonadota</taxon>
        <taxon>Gammaproteobacteria</taxon>
        <taxon>Chromatiales</taxon>
        <taxon>Chromatiaceae</taxon>
        <taxon>Halochromatium</taxon>
    </lineage>
</organism>